<evidence type="ECO:0000313" key="8">
    <source>
        <dbReference type="EMBL" id="NMG03780.1"/>
    </source>
</evidence>
<dbReference type="PANTHER" id="PTHR34584">
    <property type="entry name" value="NA(+)/H(+) ANTIPORTER SUBUNIT E1"/>
    <property type="match status" value="1"/>
</dbReference>
<evidence type="ECO:0000256" key="7">
    <source>
        <dbReference type="SAM" id="Phobius"/>
    </source>
</evidence>
<evidence type="ECO:0000256" key="2">
    <source>
        <dbReference type="ARBA" id="ARBA00006228"/>
    </source>
</evidence>
<dbReference type="RefSeq" id="WP_168988479.1">
    <property type="nucleotide sequence ID" value="NZ_CAWPHM010000301.1"/>
</dbReference>
<keyword evidence="4 7" id="KW-0812">Transmembrane</keyword>
<comment type="caution">
    <text evidence="8">The sequence shown here is derived from an EMBL/GenBank/DDBJ whole genome shotgun (WGS) entry which is preliminary data.</text>
</comment>
<reference evidence="8" key="1">
    <citation type="submission" date="2019-12" db="EMBL/GenBank/DDBJ databases">
        <title>Comparative genomics gives insights into the taxonomy of the Azoarcus-Aromatoleum group and reveals separate origins of nif in the plant-associated Azoarcus and non-plant-associated Aromatoleum sub-groups.</title>
        <authorList>
            <person name="Lafos M."/>
            <person name="Maluk M."/>
            <person name="Batista M."/>
            <person name="Junghare M."/>
            <person name="Carmona M."/>
            <person name="Faoro H."/>
            <person name="Cruz L.M."/>
            <person name="Battistoni F."/>
            <person name="De Souza E."/>
            <person name="Pedrosa F."/>
            <person name="Chen W.-M."/>
            <person name="Poole P.S."/>
            <person name="Dixon R.A."/>
            <person name="James E.K."/>
        </authorList>
    </citation>
    <scope>NUCLEOTIDE SEQUENCE</scope>
    <source>
        <strain evidence="8">NSC3</strain>
    </source>
</reference>
<comment type="subcellular location">
    <subcellularLocation>
        <location evidence="1">Cell membrane</location>
        <topology evidence="1">Multi-pass membrane protein</topology>
    </subcellularLocation>
</comment>
<accession>A0A972FFJ5</accession>
<evidence type="ECO:0000256" key="1">
    <source>
        <dbReference type="ARBA" id="ARBA00004651"/>
    </source>
</evidence>
<evidence type="ECO:0000256" key="6">
    <source>
        <dbReference type="ARBA" id="ARBA00023136"/>
    </source>
</evidence>
<dbReference type="GO" id="GO:0005886">
    <property type="term" value="C:plasma membrane"/>
    <property type="evidence" value="ECO:0007669"/>
    <property type="project" value="UniProtKB-SubCell"/>
</dbReference>
<keyword evidence="3" id="KW-1003">Cell membrane</keyword>
<keyword evidence="5 7" id="KW-1133">Transmembrane helix</keyword>
<dbReference type="EMBL" id="WTVM01000073">
    <property type="protein sequence ID" value="NMG03780.1"/>
    <property type="molecule type" value="Genomic_DNA"/>
</dbReference>
<evidence type="ECO:0000313" key="9">
    <source>
        <dbReference type="Proteomes" id="UP000599523"/>
    </source>
</evidence>
<comment type="similarity">
    <text evidence="2">Belongs to the CPA3 antiporters (TC 2.A.63) subunit E family.</text>
</comment>
<name>A0A972FFJ5_9RHOO</name>
<dbReference type="Pfam" id="PF01899">
    <property type="entry name" value="MNHE"/>
    <property type="match status" value="1"/>
</dbReference>
<dbReference type="Proteomes" id="UP000599523">
    <property type="component" value="Unassembled WGS sequence"/>
</dbReference>
<proteinExistence type="inferred from homology"/>
<dbReference type="GO" id="GO:0008324">
    <property type="term" value="F:monoatomic cation transmembrane transporter activity"/>
    <property type="evidence" value="ECO:0007669"/>
    <property type="project" value="InterPro"/>
</dbReference>
<dbReference type="InterPro" id="IPR002758">
    <property type="entry name" value="Cation_antiport_E"/>
</dbReference>
<gene>
    <name evidence="8" type="ORF">GPA21_12480</name>
</gene>
<dbReference type="AlphaFoldDB" id="A0A972FFJ5"/>
<evidence type="ECO:0000256" key="3">
    <source>
        <dbReference type="ARBA" id="ARBA00022475"/>
    </source>
</evidence>
<evidence type="ECO:0000256" key="5">
    <source>
        <dbReference type="ARBA" id="ARBA00022989"/>
    </source>
</evidence>
<keyword evidence="9" id="KW-1185">Reference proteome</keyword>
<feature type="transmembrane region" description="Helical" evidence="7">
    <location>
        <begin position="108"/>
        <end position="128"/>
    </location>
</feature>
<evidence type="ECO:0000256" key="4">
    <source>
        <dbReference type="ARBA" id="ARBA00022692"/>
    </source>
</evidence>
<protein>
    <submittedName>
        <fullName evidence="8">Cation:proton antiporter</fullName>
    </submittedName>
</protein>
<sequence>MSTRSTHELTDRSRIWGTLGPLALRGLLLCGLWAVLADGEGWGFGVPVALGAAWLSLRLAPPSAHRIRLLALPRFAGWFLWQSLRAGWDVARRTLHPALPLDPGMVRLRPALPVGAPTWWLMLVISLLPGTLSVRMAAGTLELHCLDTGGDVAGDVAQAESELARLFGLQVDCVKSESPE</sequence>
<feature type="transmembrane region" description="Helical" evidence="7">
    <location>
        <begin position="15"/>
        <end position="36"/>
    </location>
</feature>
<dbReference type="PANTHER" id="PTHR34584:SF1">
    <property type="entry name" value="NA(+)_H(+) ANTIPORTER SUBUNIT E1"/>
    <property type="match status" value="1"/>
</dbReference>
<organism evidence="8 9">
    <name type="scientific">Azoarcus taiwanensis</name>
    <dbReference type="NCBI Taxonomy" id="666964"/>
    <lineage>
        <taxon>Bacteria</taxon>
        <taxon>Pseudomonadati</taxon>
        <taxon>Pseudomonadota</taxon>
        <taxon>Betaproteobacteria</taxon>
        <taxon>Rhodocyclales</taxon>
        <taxon>Zoogloeaceae</taxon>
        <taxon>Azoarcus</taxon>
    </lineage>
</organism>
<keyword evidence="6 7" id="KW-0472">Membrane</keyword>